<dbReference type="PANTHER" id="PTHR46429:SF1">
    <property type="entry name" value="23S RRNA (GUANOSINE-2'-O-)-METHYLTRANSFERASE RLMB"/>
    <property type="match status" value="1"/>
</dbReference>
<dbReference type="Pfam" id="PF00588">
    <property type="entry name" value="SpoU_methylase"/>
    <property type="match status" value="1"/>
</dbReference>
<dbReference type="RefSeq" id="WP_274150367.1">
    <property type="nucleotide sequence ID" value="NZ_CP117811.1"/>
</dbReference>
<feature type="domain" description="tRNA/rRNA methyltransferase SpoU type" evidence="3">
    <location>
        <begin position="19"/>
        <end position="160"/>
    </location>
</feature>
<dbReference type="InterPro" id="IPR029026">
    <property type="entry name" value="tRNA_m1G_MTases_N"/>
</dbReference>
<protein>
    <submittedName>
        <fullName evidence="4">RNA methyltransferase</fullName>
    </submittedName>
</protein>
<accession>A0ABY7VSQ2</accession>
<evidence type="ECO:0000256" key="2">
    <source>
        <dbReference type="ARBA" id="ARBA00022679"/>
    </source>
</evidence>
<gene>
    <name evidence="4" type="ORF">PQO03_11295</name>
</gene>
<sequence length="168" mass="18488">MPTIITGDREQELHEKIDVIVVLDRLRSAHNVGNIFRLADAVNIKAVYTCGYTATPPHPKLEKTAMGTDQFVNCTHFDHSLEAVEQLKKEGYRVYAVDTIESAIDVYKANFTGPSAFVFGNEALGMQQETLEACDEFISLSARGLKNSINVSNCAAVVLFQAAHQLAK</sequence>
<dbReference type="SUPFAM" id="SSF75217">
    <property type="entry name" value="alpha/beta knot"/>
    <property type="match status" value="1"/>
</dbReference>
<evidence type="ECO:0000313" key="5">
    <source>
        <dbReference type="Proteomes" id="UP001214250"/>
    </source>
</evidence>
<dbReference type="InterPro" id="IPR004441">
    <property type="entry name" value="rRNA_MeTrfase_TrmH"/>
</dbReference>
<dbReference type="CDD" id="cd18097">
    <property type="entry name" value="SpoU-like"/>
    <property type="match status" value="1"/>
</dbReference>
<evidence type="ECO:0000256" key="1">
    <source>
        <dbReference type="ARBA" id="ARBA00022603"/>
    </source>
</evidence>
<dbReference type="Gene3D" id="3.40.1280.10">
    <property type="match status" value="1"/>
</dbReference>
<keyword evidence="2" id="KW-0808">Transferase</keyword>
<proteinExistence type="predicted"/>
<keyword evidence="1 4" id="KW-0489">Methyltransferase</keyword>
<evidence type="ECO:0000259" key="3">
    <source>
        <dbReference type="Pfam" id="PF00588"/>
    </source>
</evidence>
<dbReference type="GO" id="GO:0032259">
    <property type="term" value="P:methylation"/>
    <property type="evidence" value="ECO:0007669"/>
    <property type="project" value="UniProtKB-KW"/>
</dbReference>
<evidence type="ECO:0000313" key="4">
    <source>
        <dbReference type="EMBL" id="WDE96293.1"/>
    </source>
</evidence>
<dbReference type="EMBL" id="CP117811">
    <property type="protein sequence ID" value="WDE96293.1"/>
    <property type="molecule type" value="Genomic_DNA"/>
</dbReference>
<dbReference type="InterPro" id="IPR001537">
    <property type="entry name" value="SpoU_MeTrfase"/>
</dbReference>
<reference evidence="4 5" key="1">
    <citation type="submission" date="2023-02" db="EMBL/GenBank/DDBJ databases">
        <title>Genome sequence of Lentisphaera profundi SAORIC-696.</title>
        <authorList>
            <person name="Kim e."/>
            <person name="Cho J.-C."/>
            <person name="Choi A."/>
            <person name="Kang I."/>
        </authorList>
    </citation>
    <scope>NUCLEOTIDE SEQUENCE [LARGE SCALE GENOMIC DNA]</scope>
    <source>
        <strain evidence="4 5">SAORIC-696</strain>
    </source>
</reference>
<dbReference type="InterPro" id="IPR029028">
    <property type="entry name" value="Alpha/beta_knot_MTases"/>
</dbReference>
<name>A0ABY7VSQ2_9BACT</name>
<keyword evidence="5" id="KW-1185">Reference proteome</keyword>
<dbReference type="GO" id="GO:0008168">
    <property type="term" value="F:methyltransferase activity"/>
    <property type="evidence" value="ECO:0007669"/>
    <property type="project" value="UniProtKB-KW"/>
</dbReference>
<organism evidence="4 5">
    <name type="scientific">Lentisphaera profundi</name>
    <dbReference type="NCBI Taxonomy" id="1658616"/>
    <lineage>
        <taxon>Bacteria</taxon>
        <taxon>Pseudomonadati</taxon>
        <taxon>Lentisphaerota</taxon>
        <taxon>Lentisphaeria</taxon>
        <taxon>Lentisphaerales</taxon>
        <taxon>Lentisphaeraceae</taxon>
        <taxon>Lentisphaera</taxon>
    </lineage>
</organism>
<dbReference type="PANTHER" id="PTHR46429">
    <property type="entry name" value="23S RRNA (GUANOSINE-2'-O-)-METHYLTRANSFERASE RLMB"/>
    <property type="match status" value="1"/>
</dbReference>
<dbReference type="Proteomes" id="UP001214250">
    <property type="component" value="Chromosome 1"/>
</dbReference>